<evidence type="ECO:0000256" key="1">
    <source>
        <dbReference type="SAM" id="MobiDB-lite"/>
    </source>
</evidence>
<name>A0A2W1BHK6_HELAM</name>
<dbReference type="Proteomes" id="UP000249218">
    <property type="component" value="Unassembled WGS sequence"/>
</dbReference>
<feature type="compositionally biased region" description="Basic and acidic residues" evidence="1">
    <location>
        <begin position="38"/>
        <end position="50"/>
    </location>
</feature>
<organism evidence="3 4">
    <name type="scientific">Helicoverpa armigera</name>
    <name type="common">Cotton bollworm</name>
    <name type="synonym">Heliothis armigera</name>
    <dbReference type="NCBI Taxonomy" id="29058"/>
    <lineage>
        <taxon>Eukaryota</taxon>
        <taxon>Metazoa</taxon>
        <taxon>Ecdysozoa</taxon>
        <taxon>Arthropoda</taxon>
        <taxon>Hexapoda</taxon>
        <taxon>Insecta</taxon>
        <taxon>Pterygota</taxon>
        <taxon>Neoptera</taxon>
        <taxon>Endopterygota</taxon>
        <taxon>Lepidoptera</taxon>
        <taxon>Glossata</taxon>
        <taxon>Ditrysia</taxon>
        <taxon>Noctuoidea</taxon>
        <taxon>Noctuidae</taxon>
        <taxon>Heliothinae</taxon>
        <taxon>Helicoverpa</taxon>
    </lineage>
</organism>
<gene>
    <name evidence="3" type="primary">HaOG207699</name>
    <name evidence="2" type="synonym">HaOG216425</name>
    <name evidence="3" type="ORF">B5X24_HaOG207699</name>
    <name evidence="2" type="ORF">B5X24_HaOG216425</name>
</gene>
<reference evidence="3" key="2">
    <citation type="submission" date="2017-05" db="EMBL/GenBank/DDBJ databases">
        <authorList>
            <person name="Song R."/>
            <person name="Chenine A.L."/>
            <person name="Ruprecht R.M."/>
        </authorList>
    </citation>
    <scope>NUCLEOTIDE SEQUENCE</scope>
    <source>
        <strain evidence="3">Harm_GR_Male_#8</strain>
        <tissue evidence="3">Whole organism</tissue>
    </source>
</reference>
<dbReference type="AlphaFoldDB" id="A0A2W1BHK6"/>
<feature type="compositionally biased region" description="Polar residues" evidence="1">
    <location>
        <begin position="106"/>
        <end position="115"/>
    </location>
</feature>
<evidence type="ECO:0000313" key="4">
    <source>
        <dbReference type="Proteomes" id="UP000249218"/>
    </source>
</evidence>
<dbReference type="EMBL" id="KZ150043">
    <property type="protein sequence ID" value="PZC74532.1"/>
    <property type="molecule type" value="Genomic_DNA"/>
</dbReference>
<accession>A0A2W1BHK6</accession>
<evidence type="ECO:0000313" key="3">
    <source>
        <dbReference type="EMBL" id="PZC74532.1"/>
    </source>
</evidence>
<protein>
    <submittedName>
        <fullName evidence="3">Uncharacterized protein</fullName>
    </submittedName>
</protein>
<proteinExistence type="predicted"/>
<keyword evidence="4" id="KW-1185">Reference proteome</keyword>
<sequence>MPKPSANVRHTKPTATRRLLSNECSRMGGCSDAGGGAGDRRGTAASDRPRGARTAPKPYDLSLGTGTQNHPKHKATKAHFACHEPRTPIDAPGTGQQIFPPPLLSLDQNGQCENF</sequence>
<feature type="region of interest" description="Disordered" evidence="1">
    <location>
        <begin position="24"/>
        <end position="115"/>
    </location>
</feature>
<reference evidence="3 4" key="1">
    <citation type="journal article" date="2017" name="BMC Biol.">
        <title>Genomic innovations, transcriptional plasticity and gene loss underlying the evolution and divergence of two highly polyphagous and invasive Helicoverpa pest species.</title>
        <authorList>
            <person name="Pearce S.L."/>
            <person name="Clarke D.F."/>
            <person name="East P.D."/>
            <person name="Elfekih S."/>
            <person name="Gordon K.H."/>
            <person name="Jermiin L.S."/>
            <person name="McGaughran A."/>
            <person name="Oakeshott J.G."/>
            <person name="Papanikolaou A."/>
            <person name="Perera O.P."/>
            <person name="Rane R.V."/>
            <person name="Richards S."/>
            <person name="Tay W.T."/>
            <person name="Walsh T.K."/>
            <person name="Anderson A."/>
            <person name="Anderson C.J."/>
            <person name="Asgari S."/>
            <person name="Board P.G."/>
            <person name="Bretschneider A."/>
            <person name="Campbell P.M."/>
            <person name="Chertemps T."/>
            <person name="Christeller J.T."/>
            <person name="Coppin C.W."/>
            <person name="Downes S.J."/>
            <person name="Duan G."/>
            <person name="Farnsworth C.A."/>
            <person name="Good R.T."/>
            <person name="Han L.B."/>
            <person name="Han Y.C."/>
            <person name="Hatje K."/>
            <person name="Horne I."/>
            <person name="Huang Y.P."/>
            <person name="Hughes D.S."/>
            <person name="Jacquin-Joly E."/>
            <person name="James W."/>
            <person name="Jhangiani S."/>
            <person name="Kollmar M."/>
            <person name="Kuwar S.S."/>
            <person name="Li S."/>
            <person name="Liu N.Y."/>
            <person name="Maibeche M.T."/>
            <person name="Miller J.R."/>
            <person name="Montagne N."/>
            <person name="Perry T."/>
            <person name="Qu J."/>
            <person name="Song S.V."/>
            <person name="Sutton G.G."/>
            <person name="Vogel H."/>
            <person name="Walenz B.P."/>
            <person name="Xu W."/>
            <person name="Zhang H.J."/>
            <person name="Zou Z."/>
            <person name="Batterham P."/>
            <person name="Edwards O.R."/>
            <person name="Feyereisen R."/>
            <person name="Gibbs R.A."/>
            <person name="Heckel D.G."/>
            <person name="McGrath A."/>
            <person name="Robin C."/>
            <person name="Scherer S.E."/>
            <person name="Worley K.C."/>
            <person name="Wu Y.D."/>
        </authorList>
    </citation>
    <scope>NUCLEOTIDE SEQUENCE [LARGE SCALE GENOMIC DNA]</scope>
    <source>
        <strain evidence="3">Harm_GR_Male_#8</strain>
        <tissue evidence="3">Whole organism</tissue>
    </source>
</reference>
<evidence type="ECO:0000313" key="2">
    <source>
        <dbReference type="EMBL" id="PZC70417.1"/>
    </source>
</evidence>
<dbReference type="EMBL" id="KZ150645">
    <property type="protein sequence ID" value="PZC70417.1"/>
    <property type="molecule type" value="Genomic_DNA"/>
</dbReference>